<dbReference type="STRING" id="86049.A0A1C1CMB4"/>
<dbReference type="VEuPathDB" id="FungiDB:CLCR_07140"/>
<dbReference type="Proteomes" id="UP000094526">
    <property type="component" value="Unassembled WGS sequence"/>
</dbReference>
<protein>
    <recommendedName>
        <fullName evidence="5">Metallo-beta-lactamase domain-containing protein</fullName>
    </recommendedName>
</protein>
<dbReference type="VEuPathDB" id="FungiDB:G647_09895"/>
<name>A0A1C1CMB4_9EURO</name>
<dbReference type="OrthoDB" id="10250730at2759"/>
<dbReference type="EMBL" id="LGRB01000010">
    <property type="protein sequence ID" value="OCT49650.1"/>
    <property type="molecule type" value="Genomic_DNA"/>
</dbReference>
<dbReference type="InterPro" id="IPR051013">
    <property type="entry name" value="MBL_superfamily_lactonases"/>
</dbReference>
<reference evidence="7" key="1">
    <citation type="submission" date="2015-07" db="EMBL/GenBank/DDBJ databases">
        <authorList>
            <person name="Teixeira M.M."/>
            <person name="Souza R.C."/>
            <person name="Almeida L.G."/>
            <person name="Vicente V.A."/>
            <person name="de Hoog S."/>
            <person name="Bocca A.L."/>
            <person name="de Almeida S.R."/>
            <person name="Vasconcelos A.T."/>
            <person name="Felipe M.S."/>
        </authorList>
    </citation>
    <scope>NUCLEOTIDE SEQUENCE [LARGE SCALE GENOMIC DNA]</scope>
    <source>
        <strain evidence="7">KSF</strain>
    </source>
</reference>
<dbReference type="SUPFAM" id="SSF56281">
    <property type="entry name" value="Metallo-hydrolase/oxidoreductase"/>
    <property type="match status" value="1"/>
</dbReference>
<gene>
    <name evidence="6" type="ORF">CLCR_07140</name>
</gene>
<keyword evidence="7" id="KW-1185">Reference proteome</keyword>
<evidence type="ECO:0000313" key="7">
    <source>
        <dbReference type="Proteomes" id="UP000094526"/>
    </source>
</evidence>
<dbReference type="AlphaFoldDB" id="A0A1C1CMB4"/>
<evidence type="ECO:0000256" key="1">
    <source>
        <dbReference type="ARBA" id="ARBA00007749"/>
    </source>
</evidence>
<evidence type="ECO:0000313" key="6">
    <source>
        <dbReference type="EMBL" id="OCT49650.1"/>
    </source>
</evidence>
<evidence type="ECO:0000256" key="2">
    <source>
        <dbReference type="ARBA" id="ARBA00022723"/>
    </source>
</evidence>
<dbReference type="GO" id="GO:0046872">
    <property type="term" value="F:metal ion binding"/>
    <property type="evidence" value="ECO:0007669"/>
    <property type="project" value="UniProtKB-KW"/>
</dbReference>
<comment type="caution">
    <text evidence="6">The sequence shown here is derived from an EMBL/GenBank/DDBJ whole genome shotgun (WGS) entry which is preliminary data.</text>
</comment>
<evidence type="ECO:0000256" key="3">
    <source>
        <dbReference type="ARBA" id="ARBA00022801"/>
    </source>
</evidence>
<accession>A0A1C1CMB4</accession>
<dbReference type="InterPro" id="IPR036866">
    <property type="entry name" value="RibonucZ/Hydroxyglut_hydro"/>
</dbReference>
<keyword evidence="4" id="KW-0862">Zinc</keyword>
<dbReference type="Pfam" id="PF00753">
    <property type="entry name" value="Lactamase_B"/>
    <property type="match status" value="1"/>
</dbReference>
<evidence type="ECO:0000259" key="5">
    <source>
        <dbReference type="SMART" id="SM00849"/>
    </source>
</evidence>
<dbReference type="SMART" id="SM00849">
    <property type="entry name" value="Lactamase_B"/>
    <property type="match status" value="1"/>
</dbReference>
<dbReference type="CDD" id="cd07730">
    <property type="entry name" value="metallo-hydrolase-like_MBL-fold"/>
    <property type="match status" value="1"/>
</dbReference>
<dbReference type="GO" id="GO:0016787">
    <property type="term" value="F:hydrolase activity"/>
    <property type="evidence" value="ECO:0007669"/>
    <property type="project" value="UniProtKB-KW"/>
</dbReference>
<dbReference type="InterPro" id="IPR001279">
    <property type="entry name" value="Metallo-B-lactamas"/>
</dbReference>
<organism evidence="6 7">
    <name type="scientific">Cladophialophora carrionii</name>
    <dbReference type="NCBI Taxonomy" id="86049"/>
    <lineage>
        <taxon>Eukaryota</taxon>
        <taxon>Fungi</taxon>
        <taxon>Dikarya</taxon>
        <taxon>Ascomycota</taxon>
        <taxon>Pezizomycotina</taxon>
        <taxon>Eurotiomycetes</taxon>
        <taxon>Chaetothyriomycetidae</taxon>
        <taxon>Chaetothyriales</taxon>
        <taxon>Herpotrichiellaceae</taxon>
        <taxon>Cladophialophora</taxon>
    </lineage>
</organism>
<feature type="domain" description="Metallo-beta-lactamase" evidence="5">
    <location>
        <begin position="50"/>
        <end position="269"/>
    </location>
</feature>
<dbReference type="PANTHER" id="PTHR42978:SF5">
    <property type="entry name" value="METALLO-BETA-LACTAMASE DOMAIN-CONTAINING PROTEIN"/>
    <property type="match status" value="1"/>
</dbReference>
<comment type="similarity">
    <text evidence="1">Belongs to the metallo-beta-lactamase superfamily.</text>
</comment>
<proteinExistence type="inferred from homology"/>
<evidence type="ECO:0000256" key="4">
    <source>
        <dbReference type="ARBA" id="ARBA00022833"/>
    </source>
</evidence>
<keyword evidence="3" id="KW-0378">Hydrolase</keyword>
<dbReference type="PANTHER" id="PTHR42978">
    <property type="entry name" value="QUORUM-QUENCHING LACTONASE YTNP-RELATED-RELATED"/>
    <property type="match status" value="1"/>
</dbReference>
<sequence>MSRPDQKFAVPGGAVARLRIIDSTTKIKGLPLDYLMTPAMPGMDVLPEAPTWSFLVESDTGRKALFDLGVPPNWREFSPVVATPLQTRGWGEPSGEKHVADILVEEGIDLSSINSIVWSHWHYDHIGDPSTFPPSTELIVGPGFQEAFCPGWPARQDSPVRESDFAGRPLREITFSEPDALQIGPFPAYDLFGDGSFYLLDTPGHAIGHLAGLVRTTPDTFVMMGGDLCHHGGELRPSEMMPLPAQVQLPSLSLNPNQHPGCACICPGSAFQHIQETRGRKADEPFFDPAIGYDIPETIRTIKKVQGADAGENIFFIYAHDTSIRGVVDLFPATANEWKAKGWREKAFWRFLEDFGGALSSDLSLEKVEAGQ</sequence>
<keyword evidence="2" id="KW-0479">Metal-binding</keyword>
<dbReference type="Gene3D" id="3.60.15.10">
    <property type="entry name" value="Ribonuclease Z/Hydroxyacylglutathione hydrolase-like"/>
    <property type="match status" value="1"/>
</dbReference>
<dbReference type="eggNOG" id="ENOG502S1A6">
    <property type="taxonomic scope" value="Eukaryota"/>
</dbReference>